<protein>
    <submittedName>
        <fullName evidence="2">Uncharacterized protein</fullName>
    </submittedName>
</protein>
<evidence type="ECO:0000313" key="2">
    <source>
        <dbReference type="EMBL" id="KAJ8411120.1"/>
    </source>
</evidence>
<evidence type="ECO:0000313" key="3">
    <source>
        <dbReference type="Proteomes" id="UP001221898"/>
    </source>
</evidence>
<evidence type="ECO:0000256" key="1">
    <source>
        <dbReference type="SAM" id="MobiDB-lite"/>
    </source>
</evidence>
<feature type="compositionally biased region" description="Basic and acidic residues" evidence="1">
    <location>
        <begin position="90"/>
        <end position="109"/>
    </location>
</feature>
<reference evidence="2" key="1">
    <citation type="journal article" date="2023" name="Science">
        <title>Genome structures resolve the early diversification of teleost fishes.</title>
        <authorList>
            <person name="Parey E."/>
            <person name="Louis A."/>
            <person name="Montfort J."/>
            <person name="Bouchez O."/>
            <person name="Roques C."/>
            <person name="Iampietro C."/>
            <person name="Lluch J."/>
            <person name="Castinel A."/>
            <person name="Donnadieu C."/>
            <person name="Desvignes T."/>
            <person name="Floi Bucao C."/>
            <person name="Jouanno E."/>
            <person name="Wen M."/>
            <person name="Mejri S."/>
            <person name="Dirks R."/>
            <person name="Jansen H."/>
            <person name="Henkel C."/>
            <person name="Chen W.J."/>
            <person name="Zahm M."/>
            <person name="Cabau C."/>
            <person name="Klopp C."/>
            <person name="Thompson A.W."/>
            <person name="Robinson-Rechavi M."/>
            <person name="Braasch I."/>
            <person name="Lecointre G."/>
            <person name="Bobe J."/>
            <person name="Postlethwait J.H."/>
            <person name="Berthelot C."/>
            <person name="Roest Crollius H."/>
            <person name="Guiguen Y."/>
        </authorList>
    </citation>
    <scope>NUCLEOTIDE SEQUENCE</scope>
    <source>
        <strain evidence="2">NC1722</strain>
    </source>
</reference>
<feature type="region of interest" description="Disordered" evidence="1">
    <location>
        <begin position="86"/>
        <end position="109"/>
    </location>
</feature>
<proteinExistence type="predicted"/>
<keyword evidence="3" id="KW-1185">Reference proteome</keyword>
<dbReference type="EMBL" id="JAINUG010000024">
    <property type="protein sequence ID" value="KAJ8411120.1"/>
    <property type="molecule type" value="Genomic_DNA"/>
</dbReference>
<organism evidence="2 3">
    <name type="scientific">Aldrovandia affinis</name>
    <dbReference type="NCBI Taxonomy" id="143900"/>
    <lineage>
        <taxon>Eukaryota</taxon>
        <taxon>Metazoa</taxon>
        <taxon>Chordata</taxon>
        <taxon>Craniata</taxon>
        <taxon>Vertebrata</taxon>
        <taxon>Euteleostomi</taxon>
        <taxon>Actinopterygii</taxon>
        <taxon>Neopterygii</taxon>
        <taxon>Teleostei</taxon>
        <taxon>Notacanthiformes</taxon>
        <taxon>Halosauridae</taxon>
        <taxon>Aldrovandia</taxon>
    </lineage>
</organism>
<accession>A0AAD7WW25</accession>
<comment type="caution">
    <text evidence="2">The sequence shown here is derived from an EMBL/GenBank/DDBJ whole genome shotgun (WGS) entry which is preliminary data.</text>
</comment>
<dbReference type="AlphaFoldDB" id="A0AAD7WW25"/>
<dbReference type="Proteomes" id="UP001221898">
    <property type="component" value="Unassembled WGS sequence"/>
</dbReference>
<sequence length="109" mass="11179">MFGVEGALRNLLAPPICGLLTAGMGAGHPTGSILITHTSRPKTFLGVLETHIPGCRGCDLAVLTLPTRQSHSLMSTPCAEAALSAGECGDPGRSKIPTEAEGDRTSVQV</sequence>
<gene>
    <name evidence="2" type="ORF">AAFF_G00181550</name>
</gene>
<name>A0AAD7WW25_9TELE</name>